<dbReference type="SUPFAM" id="SSF51366">
    <property type="entry name" value="Ribulose-phoshate binding barrel"/>
    <property type="match status" value="1"/>
</dbReference>
<feature type="binding site" evidence="10 14">
    <location>
        <position position="70"/>
    </location>
    <ligand>
        <name>substrate</name>
    </ligand>
</feature>
<keyword evidence="13" id="KW-0170">Cobalt</keyword>
<comment type="pathway">
    <text evidence="10">Carbohydrate degradation.</text>
</comment>
<evidence type="ECO:0000256" key="5">
    <source>
        <dbReference type="ARBA" id="ARBA00001954"/>
    </source>
</evidence>
<dbReference type="PROSITE" id="PS01085">
    <property type="entry name" value="RIBUL_P_3_EPIMER_1"/>
    <property type="match status" value="1"/>
</dbReference>
<feature type="binding site" evidence="10 13">
    <location>
        <position position="70"/>
    </location>
    <ligand>
        <name>a divalent metal cation</name>
        <dbReference type="ChEBI" id="CHEBI:60240"/>
    </ligand>
</feature>
<name>A0A1G6X212_9PROT</name>
<keyword evidence="9 10" id="KW-0413">Isomerase</keyword>
<evidence type="ECO:0000256" key="1">
    <source>
        <dbReference type="ARBA" id="ARBA00001782"/>
    </source>
</evidence>
<dbReference type="NCBIfam" id="TIGR01163">
    <property type="entry name" value="rpe"/>
    <property type="match status" value="1"/>
</dbReference>
<dbReference type="GO" id="GO:0005737">
    <property type="term" value="C:cytoplasm"/>
    <property type="evidence" value="ECO:0007669"/>
    <property type="project" value="UniProtKB-ARBA"/>
</dbReference>
<feature type="binding site" evidence="10 13">
    <location>
        <position position="177"/>
    </location>
    <ligand>
        <name>a divalent metal cation</name>
        <dbReference type="ChEBI" id="CHEBI:60240"/>
    </ligand>
</feature>
<evidence type="ECO:0000256" key="14">
    <source>
        <dbReference type="PIRSR" id="PIRSR001461-3"/>
    </source>
</evidence>
<feature type="binding site" evidence="10">
    <location>
        <begin position="177"/>
        <end position="179"/>
    </location>
    <ligand>
        <name>substrate</name>
    </ligand>
</feature>
<dbReference type="GO" id="GO:0004750">
    <property type="term" value="F:D-ribulose-phosphate 3-epimerase activity"/>
    <property type="evidence" value="ECO:0007669"/>
    <property type="project" value="UniProtKB-UniRule"/>
</dbReference>
<feature type="active site" description="Proton acceptor" evidence="10 12">
    <location>
        <position position="39"/>
    </location>
</feature>
<dbReference type="FunFam" id="3.20.20.70:FF:000004">
    <property type="entry name" value="Ribulose-phosphate 3-epimerase"/>
    <property type="match status" value="1"/>
</dbReference>
<gene>
    <name evidence="10" type="primary">rpe</name>
    <name evidence="15" type="ORF">SAMN05421720_101328</name>
</gene>
<comment type="cofactor">
    <cofactor evidence="10 13">
        <name>a divalent metal cation</name>
        <dbReference type="ChEBI" id="CHEBI:60240"/>
    </cofactor>
    <text evidence="10 13">Binds 1 divalent metal cation per subunit.</text>
</comment>
<feature type="binding site" evidence="10 14">
    <location>
        <begin position="199"/>
        <end position="200"/>
    </location>
    <ligand>
        <name>substrate</name>
    </ligand>
</feature>
<evidence type="ECO:0000256" key="9">
    <source>
        <dbReference type="ARBA" id="ARBA00023235"/>
    </source>
</evidence>
<evidence type="ECO:0000256" key="11">
    <source>
        <dbReference type="PIRNR" id="PIRNR001461"/>
    </source>
</evidence>
<accession>A0A1G6X212</accession>
<evidence type="ECO:0000256" key="13">
    <source>
        <dbReference type="PIRSR" id="PIRSR001461-2"/>
    </source>
</evidence>
<feature type="active site" description="Proton donor" evidence="10 12">
    <location>
        <position position="177"/>
    </location>
</feature>
<dbReference type="RefSeq" id="WP_092781096.1">
    <property type="nucleotide sequence ID" value="NZ_FNAP01000001.1"/>
</dbReference>
<dbReference type="GO" id="GO:0019323">
    <property type="term" value="P:pentose catabolic process"/>
    <property type="evidence" value="ECO:0007669"/>
    <property type="project" value="UniProtKB-UniRule"/>
</dbReference>
<feature type="binding site" evidence="10 14">
    <location>
        <position position="12"/>
    </location>
    <ligand>
        <name>substrate</name>
    </ligand>
</feature>
<dbReference type="PIRSF" id="PIRSF001461">
    <property type="entry name" value="RPE"/>
    <property type="match status" value="1"/>
</dbReference>
<protein>
    <recommendedName>
        <fullName evidence="7 10">Ribulose-phosphate 3-epimerase</fullName>
        <ecNumber evidence="7 10">5.1.3.1</ecNumber>
    </recommendedName>
</protein>
<comment type="cofactor">
    <cofactor evidence="5">
        <name>Fe(2+)</name>
        <dbReference type="ChEBI" id="CHEBI:29033"/>
    </cofactor>
</comment>
<evidence type="ECO:0000256" key="4">
    <source>
        <dbReference type="ARBA" id="ARBA00001947"/>
    </source>
</evidence>
<dbReference type="Proteomes" id="UP000199412">
    <property type="component" value="Unassembled WGS sequence"/>
</dbReference>
<dbReference type="GO" id="GO:0006098">
    <property type="term" value="P:pentose-phosphate shunt"/>
    <property type="evidence" value="ECO:0007669"/>
    <property type="project" value="UniProtKB-UniRule"/>
</dbReference>
<dbReference type="PANTHER" id="PTHR11749">
    <property type="entry name" value="RIBULOSE-5-PHOSPHATE-3-EPIMERASE"/>
    <property type="match status" value="1"/>
</dbReference>
<dbReference type="PROSITE" id="PS01086">
    <property type="entry name" value="RIBUL_P_3_EPIMER_2"/>
    <property type="match status" value="1"/>
</dbReference>
<feature type="binding site" evidence="10 14">
    <location>
        <begin position="146"/>
        <end position="149"/>
    </location>
    <ligand>
        <name>substrate</name>
    </ligand>
</feature>
<dbReference type="Gene3D" id="3.20.20.70">
    <property type="entry name" value="Aldolase class I"/>
    <property type="match status" value="1"/>
</dbReference>
<proteinExistence type="inferred from homology"/>
<dbReference type="InterPro" id="IPR026019">
    <property type="entry name" value="Ribul_P_3_epim"/>
</dbReference>
<organism evidence="15 16">
    <name type="scientific">Rhodospira trueperi</name>
    <dbReference type="NCBI Taxonomy" id="69960"/>
    <lineage>
        <taxon>Bacteria</taxon>
        <taxon>Pseudomonadati</taxon>
        <taxon>Pseudomonadota</taxon>
        <taxon>Alphaproteobacteria</taxon>
        <taxon>Rhodospirillales</taxon>
        <taxon>Rhodospirillaceae</taxon>
        <taxon>Rhodospira</taxon>
    </lineage>
</organism>
<sequence length="232" mass="24421">MSFDRSLKIAPSILSADFANFGAECRAIEAEGCDWVHVDVMDGHFVPNITFGPAMCKAIRPHVKTVMDVHLMIAPADPYLEDFAKAGADVLTIHPEAGPHLDRSLQLIRSLGCKAGVALNPATHESAIEHVLDSIDMVLVMSVNPGFGGQSFIPSAVEKVRRVRAMTGDRPIHIQVDGGVTPKTAPLVTEAGADVLVAGSAVFKGGSVDTPSVYGDNMRAIRESVAAGAKAA</sequence>
<comment type="function">
    <text evidence="10">Catalyzes the reversible epimerization of D-ribulose 5-phosphate to D-xylulose 5-phosphate.</text>
</comment>
<dbReference type="InterPro" id="IPR013785">
    <property type="entry name" value="Aldolase_TIM"/>
</dbReference>
<evidence type="ECO:0000313" key="16">
    <source>
        <dbReference type="Proteomes" id="UP000199412"/>
    </source>
</evidence>
<evidence type="ECO:0000256" key="6">
    <source>
        <dbReference type="ARBA" id="ARBA00009541"/>
    </source>
</evidence>
<comment type="cofactor">
    <cofactor evidence="3">
        <name>Co(2+)</name>
        <dbReference type="ChEBI" id="CHEBI:48828"/>
    </cofactor>
</comment>
<feature type="binding site" evidence="10 13">
    <location>
        <position position="39"/>
    </location>
    <ligand>
        <name>a divalent metal cation</name>
        <dbReference type="ChEBI" id="CHEBI:60240"/>
    </ligand>
</feature>
<comment type="cofactor">
    <cofactor evidence="4">
        <name>Zn(2+)</name>
        <dbReference type="ChEBI" id="CHEBI:29105"/>
    </cofactor>
</comment>
<feature type="binding site" evidence="14">
    <location>
        <position position="179"/>
    </location>
    <ligand>
        <name>substrate</name>
    </ligand>
</feature>
<comment type="similarity">
    <text evidence="6 10 11">Belongs to the ribulose-phosphate 3-epimerase family.</text>
</comment>
<dbReference type="AlphaFoldDB" id="A0A1G6X212"/>
<evidence type="ECO:0000256" key="8">
    <source>
        <dbReference type="ARBA" id="ARBA00022723"/>
    </source>
</evidence>
<dbReference type="HAMAP" id="MF_02227">
    <property type="entry name" value="RPE"/>
    <property type="match status" value="1"/>
</dbReference>
<evidence type="ECO:0000256" key="3">
    <source>
        <dbReference type="ARBA" id="ARBA00001941"/>
    </source>
</evidence>
<dbReference type="NCBIfam" id="NF004076">
    <property type="entry name" value="PRK05581.1-4"/>
    <property type="match status" value="1"/>
</dbReference>
<feature type="binding site" evidence="10 13">
    <location>
        <position position="37"/>
    </location>
    <ligand>
        <name>a divalent metal cation</name>
        <dbReference type="ChEBI" id="CHEBI:60240"/>
    </ligand>
</feature>
<dbReference type="InterPro" id="IPR000056">
    <property type="entry name" value="Ribul_P_3_epim-like"/>
</dbReference>
<dbReference type="GO" id="GO:0046872">
    <property type="term" value="F:metal ion binding"/>
    <property type="evidence" value="ECO:0007669"/>
    <property type="project" value="UniProtKB-UniRule"/>
</dbReference>
<dbReference type="CDD" id="cd00429">
    <property type="entry name" value="RPE"/>
    <property type="match status" value="1"/>
</dbReference>
<comment type="catalytic activity">
    <reaction evidence="1 10 11">
        <text>D-ribulose 5-phosphate = D-xylulose 5-phosphate</text>
        <dbReference type="Rhea" id="RHEA:13677"/>
        <dbReference type="ChEBI" id="CHEBI:57737"/>
        <dbReference type="ChEBI" id="CHEBI:58121"/>
        <dbReference type="EC" id="5.1.3.1"/>
    </reaction>
</comment>
<keyword evidence="13" id="KW-0862">Zinc</keyword>
<dbReference type="Pfam" id="PF00834">
    <property type="entry name" value="Ribul_P_3_epim"/>
    <property type="match status" value="1"/>
</dbReference>
<dbReference type="InterPro" id="IPR011060">
    <property type="entry name" value="RibuloseP-bd_barrel"/>
</dbReference>
<dbReference type="OrthoDB" id="1645589at2"/>
<keyword evidence="13" id="KW-0464">Manganese</keyword>
<comment type="cofactor">
    <cofactor evidence="2">
        <name>Mn(2+)</name>
        <dbReference type="ChEBI" id="CHEBI:29035"/>
    </cofactor>
</comment>
<keyword evidence="8 10" id="KW-0479">Metal-binding</keyword>
<evidence type="ECO:0000256" key="10">
    <source>
        <dbReference type="HAMAP-Rule" id="MF_02227"/>
    </source>
</evidence>
<evidence type="ECO:0000256" key="12">
    <source>
        <dbReference type="PIRSR" id="PIRSR001461-1"/>
    </source>
</evidence>
<dbReference type="EMBL" id="FNAP01000001">
    <property type="protein sequence ID" value="SDD71457.1"/>
    <property type="molecule type" value="Genomic_DNA"/>
</dbReference>
<evidence type="ECO:0000256" key="7">
    <source>
        <dbReference type="ARBA" id="ARBA00013188"/>
    </source>
</evidence>
<keyword evidence="16" id="KW-1185">Reference proteome</keyword>
<dbReference type="EC" id="5.1.3.1" evidence="7 10"/>
<keyword evidence="10 11" id="KW-0119">Carbohydrate metabolism</keyword>
<reference evidence="15 16" key="1">
    <citation type="submission" date="2016-10" db="EMBL/GenBank/DDBJ databases">
        <authorList>
            <person name="de Groot N.N."/>
        </authorList>
    </citation>
    <scope>NUCLEOTIDE SEQUENCE [LARGE SCALE GENOMIC DNA]</scope>
    <source>
        <strain evidence="15 16">ATCC 700224</strain>
    </source>
</reference>
<evidence type="ECO:0000256" key="2">
    <source>
        <dbReference type="ARBA" id="ARBA00001936"/>
    </source>
</evidence>
<evidence type="ECO:0000313" key="15">
    <source>
        <dbReference type="EMBL" id="SDD71457.1"/>
    </source>
</evidence>
<dbReference type="STRING" id="69960.SAMN05421720_101328"/>